<sequence length="90" mass="10457">MNHHLQKVVRHLPHYLPLVGILFFGYWGFYTFSYDRIFQTAVAVGVAFGYITWGVVHHYVHKDLYLEVVLEYIFVSILGLVIIFSLILAA</sequence>
<dbReference type="AlphaFoldDB" id="A0A1F4WLU5"/>
<accession>A0A1F4WLU5</accession>
<proteinExistence type="predicted"/>
<keyword evidence="1" id="KW-1133">Transmembrane helix</keyword>
<keyword evidence="1" id="KW-0812">Transmembrane</keyword>
<protein>
    <submittedName>
        <fullName evidence="2">Uncharacterized protein</fullName>
    </submittedName>
</protein>
<evidence type="ECO:0000256" key="1">
    <source>
        <dbReference type="SAM" id="Phobius"/>
    </source>
</evidence>
<name>A0A1F4WLU5_UNCKA</name>
<dbReference type="EMBL" id="MEWA01000007">
    <property type="protein sequence ID" value="OGC70346.1"/>
    <property type="molecule type" value="Genomic_DNA"/>
</dbReference>
<reference evidence="2 3" key="1">
    <citation type="journal article" date="2016" name="Nat. Commun.">
        <title>Thousands of microbial genomes shed light on interconnected biogeochemical processes in an aquifer system.</title>
        <authorList>
            <person name="Anantharaman K."/>
            <person name="Brown C.T."/>
            <person name="Hug L.A."/>
            <person name="Sharon I."/>
            <person name="Castelle C.J."/>
            <person name="Probst A.J."/>
            <person name="Thomas B.C."/>
            <person name="Singh A."/>
            <person name="Wilkins M.J."/>
            <person name="Karaoz U."/>
            <person name="Brodie E.L."/>
            <person name="Williams K.H."/>
            <person name="Hubbard S.S."/>
            <person name="Banfield J.F."/>
        </authorList>
    </citation>
    <scope>NUCLEOTIDE SEQUENCE [LARGE SCALE GENOMIC DNA]</scope>
</reference>
<evidence type="ECO:0000313" key="3">
    <source>
        <dbReference type="Proteomes" id="UP000179113"/>
    </source>
</evidence>
<feature type="transmembrane region" description="Helical" evidence="1">
    <location>
        <begin position="36"/>
        <end position="56"/>
    </location>
</feature>
<evidence type="ECO:0000313" key="2">
    <source>
        <dbReference type="EMBL" id="OGC70346.1"/>
    </source>
</evidence>
<organism evidence="2 3">
    <name type="scientific">candidate division WWE3 bacterium RIFOXYC1_FULL_39_7</name>
    <dbReference type="NCBI Taxonomy" id="1802643"/>
    <lineage>
        <taxon>Bacteria</taxon>
        <taxon>Katanobacteria</taxon>
    </lineage>
</organism>
<keyword evidence="1" id="KW-0472">Membrane</keyword>
<feature type="transmembrane region" description="Helical" evidence="1">
    <location>
        <begin position="68"/>
        <end position="89"/>
    </location>
</feature>
<gene>
    <name evidence="2" type="ORF">A2415_04340</name>
</gene>
<feature type="transmembrane region" description="Helical" evidence="1">
    <location>
        <begin position="12"/>
        <end position="30"/>
    </location>
</feature>
<dbReference type="Proteomes" id="UP000179113">
    <property type="component" value="Unassembled WGS sequence"/>
</dbReference>
<comment type="caution">
    <text evidence="2">The sequence shown here is derived from an EMBL/GenBank/DDBJ whole genome shotgun (WGS) entry which is preliminary data.</text>
</comment>